<protein>
    <submittedName>
        <fullName evidence="1">Uncharacterized protein</fullName>
    </submittedName>
</protein>
<proteinExistence type="predicted"/>
<dbReference type="Pfam" id="PF07592">
    <property type="entry name" value="DDE_Tnp_ISAZ013"/>
    <property type="match status" value="1"/>
</dbReference>
<dbReference type="EMBL" id="SNRY01000406">
    <property type="protein sequence ID" value="KAA6341183.1"/>
    <property type="molecule type" value="Genomic_DNA"/>
</dbReference>
<organism evidence="1">
    <name type="scientific">termite gut metagenome</name>
    <dbReference type="NCBI Taxonomy" id="433724"/>
    <lineage>
        <taxon>unclassified sequences</taxon>
        <taxon>metagenomes</taxon>
        <taxon>organismal metagenomes</taxon>
    </lineage>
</organism>
<accession>A0A5J4S737</accession>
<comment type="caution">
    <text evidence="1">The sequence shown here is derived from an EMBL/GenBank/DDBJ whole genome shotgun (WGS) entry which is preliminary data.</text>
</comment>
<dbReference type="NCBIfam" id="NF033519">
    <property type="entry name" value="transpos_ISAzo13"/>
    <property type="match status" value="1"/>
</dbReference>
<name>A0A5J4S737_9ZZZZ</name>
<dbReference type="InterPro" id="IPR011518">
    <property type="entry name" value="Transposase_36"/>
</dbReference>
<dbReference type="AlphaFoldDB" id="A0A5J4S737"/>
<evidence type="ECO:0000313" key="1">
    <source>
        <dbReference type="EMBL" id="KAA6341183.1"/>
    </source>
</evidence>
<reference evidence="1" key="1">
    <citation type="submission" date="2019-03" db="EMBL/GenBank/DDBJ databases">
        <title>Single cell metagenomics reveals metabolic interactions within the superorganism composed of flagellate Streblomastix strix and complex community of Bacteroidetes bacteria on its surface.</title>
        <authorList>
            <person name="Treitli S.C."/>
            <person name="Kolisko M."/>
            <person name="Husnik F."/>
            <person name="Keeling P."/>
            <person name="Hampl V."/>
        </authorList>
    </citation>
    <scope>NUCLEOTIDE SEQUENCE</scope>
    <source>
        <strain evidence="1">STM</strain>
    </source>
</reference>
<gene>
    <name evidence="1" type="ORF">EZS27_010989</name>
</gene>
<feature type="non-terminal residue" evidence="1">
    <location>
        <position position="1"/>
    </location>
</feature>
<sequence>REKEEGLVEALEAIITPHARGDPMNPLLWAGRSLPHMEKALCEKGYRVSHATMGELLQSPGYGLQANKRTDEVLSVPDGDKQFEHVNTAGFTFMSMGDPVISVDCKKKESTGNCKNQGREREEEKHARQVKVYDFTDGTSGKAVPRGVCDTAQNQARVSVETGSETAAFAVNAIGTWWQQTGREHCPDSAKLMTTADGSGSNSSSSRLWKKELQELATETGLETSVCHLPPGTGRWNKTEHRLFSLITMNWRAKPLTGLEVTVKLTASTTTEKGLKVKAMLDKNRYEKGIRISQGEMKNIHPVQNEYGGEWNYKISP</sequence>